<reference evidence="3" key="1">
    <citation type="journal article" date="2019" name="Int. J. Syst. Evol. Microbiol.">
        <title>The Global Catalogue of Microorganisms (GCM) 10K type strain sequencing project: providing services to taxonomists for standard genome sequencing and annotation.</title>
        <authorList>
            <consortium name="The Broad Institute Genomics Platform"/>
            <consortium name="The Broad Institute Genome Sequencing Center for Infectious Disease"/>
            <person name="Wu L."/>
            <person name="Ma J."/>
        </authorList>
    </citation>
    <scope>NUCLEOTIDE SEQUENCE [LARGE SCALE GENOMIC DNA]</scope>
    <source>
        <strain evidence="3">CCM 8925</strain>
    </source>
</reference>
<evidence type="ECO:0000313" key="3">
    <source>
        <dbReference type="Proteomes" id="UP001597104"/>
    </source>
</evidence>
<evidence type="ECO:0000313" key="2">
    <source>
        <dbReference type="EMBL" id="MFD0898374.1"/>
    </source>
</evidence>
<dbReference type="CDD" id="cd01105">
    <property type="entry name" value="HTH_GlnR-like"/>
    <property type="match status" value="1"/>
</dbReference>
<evidence type="ECO:0000259" key="1">
    <source>
        <dbReference type="Pfam" id="PF13411"/>
    </source>
</evidence>
<gene>
    <name evidence="2" type="ORF">ACFQZ7_11640</name>
</gene>
<protein>
    <submittedName>
        <fullName evidence="2">MerR family transcriptional regulator</fullName>
    </submittedName>
</protein>
<keyword evidence="3" id="KW-1185">Reference proteome</keyword>
<name>A0ABW3EFZ7_9LACO</name>
<dbReference type="Proteomes" id="UP001597104">
    <property type="component" value="Unassembled WGS sequence"/>
</dbReference>
<dbReference type="EMBL" id="JBHTIO010000052">
    <property type="protein sequence ID" value="MFD0898374.1"/>
    <property type="molecule type" value="Genomic_DNA"/>
</dbReference>
<dbReference type="RefSeq" id="WP_137637810.1">
    <property type="nucleotide sequence ID" value="NZ_BJDN01000013.1"/>
</dbReference>
<comment type="caution">
    <text evidence="2">The sequence shown here is derived from an EMBL/GenBank/DDBJ whole genome shotgun (WGS) entry which is preliminary data.</text>
</comment>
<dbReference type="SUPFAM" id="SSF46955">
    <property type="entry name" value="Putative DNA-binding domain"/>
    <property type="match status" value="1"/>
</dbReference>
<sequence length="140" mass="15920">MSLQSRLGIDIDKLIFGISQISQMTAISPRQLRYWEKRGYISSLSNKDGASRQYNLKMTIKIIGIKQFLDEGYTLAAAVEKVAYFAKRNELLRHFIAQRFEGTTELAGELALDFGDLNAKQRLYGVIEDGHAEFKLQEKA</sequence>
<feature type="domain" description="HTH merR-type" evidence="1">
    <location>
        <begin position="18"/>
        <end position="80"/>
    </location>
</feature>
<accession>A0ABW3EFZ7</accession>
<proteinExistence type="predicted"/>
<dbReference type="Gene3D" id="1.10.1660.10">
    <property type="match status" value="1"/>
</dbReference>
<dbReference type="InterPro" id="IPR009061">
    <property type="entry name" value="DNA-bd_dom_put_sf"/>
</dbReference>
<organism evidence="2 3">
    <name type="scientific">Loigolactobacillus binensis</name>
    <dbReference type="NCBI Taxonomy" id="2559922"/>
    <lineage>
        <taxon>Bacteria</taxon>
        <taxon>Bacillati</taxon>
        <taxon>Bacillota</taxon>
        <taxon>Bacilli</taxon>
        <taxon>Lactobacillales</taxon>
        <taxon>Lactobacillaceae</taxon>
        <taxon>Loigolactobacillus</taxon>
    </lineage>
</organism>
<dbReference type="Pfam" id="PF13411">
    <property type="entry name" value="MerR_1"/>
    <property type="match status" value="1"/>
</dbReference>
<dbReference type="InterPro" id="IPR000551">
    <property type="entry name" value="MerR-type_HTH_dom"/>
</dbReference>